<gene>
    <name evidence="2" type="ORF">LNV07_02735</name>
</gene>
<evidence type="ECO:0000256" key="1">
    <source>
        <dbReference type="SAM" id="MobiDB-lite"/>
    </source>
</evidence>
<keyword evidence="3" id="KW-1185">Reference proteome</keyword>
<dbReference type="RefSeq" id="WP_263569620.1">
    <property type="nucleotide sequence ID" value="NZ_JAJIRN010000001.1"/>
</dbReference>
<organism evidence="2 3">
    <name type="scientific">Roseateles oligotrophus</name>
    <dbReference type="NCBI Taxonomy" id="1769250"/>
    <lineage>
        <taxon>Bacteria</taxon>
        <taxon>Pseudomonadati</taxon>
        <taxon>Pseudomonadota</taxon>
        <taxon>Betaproteobacteria</taxon>
        <taxon>Burkholderiales</taxon>
        <taxon>Sphaerotilaceae</taxon>
        <taxon>Roseateles</taxon>
    </lineage>
</organism>
<accession>A0ABT2Y9M4</accession>
<feature type="region of interest" description="Disordered" evidence="1">
    <location>
        <begin position="1"/>
        <end position="24"/>
    </location>
</feature>
<evidence type="ECO:0000313" key="2">
    <source>
        <dbReference type="EMBL" id="MCV2367012.1"/>
    </source>
</evidence>
<name>A0ABT2Y9M4_9BURK</name>
<feature type="compositionally biased region" description="Acidic residues" evidence="1">
    <location>
        <begin position="9"/>
        <end position="18"/>
    </location>
</feature>
<dbReference type="EMBL" id="JAJIRN010000001">
    <property type="protein sequence ID" value="MCV2367012.1"/>
    <property type="molecule type" value="Genomic_DNA"/>
</dbReference>
<sequence>MSRHKDENSEATDADEESCPTLGPKAAELHARRLRLTMAQSARASNMAVPGGQFALTSEDGSIRFLLQASAAGLYLERHQQVSPTEQYALCMIFETSELFARWCDSEPIRFEHPVLYSQLRRQGEDMFHAIH</sequence>
<dbReference type="Proteomes" id="UP001209701">
    <property type="component" value="Unassembled WGS sequence"/>
</dbReference>
<proteinExistence type="predicted"/>
<evidence type="ECO:0000313" key="3">
    <source>
        <dbReference type="Proteomes" id="UP001209701"/>
    </source>
</evidence>
<comment type="caution">
    <text evidence="2">The sequence shown here is derived from an EMBL/GenBank/DDBJ whole genome shotgun (WGS) entry which is preliminary data.</text>
</comment>
<reference evidence="2 3" key="1">
    <citation type="submission" date="2021-11" db="EMBL/GenBank/DDBJ databases">
        <authorList>
            <person name="Liang Q."/>
            <person name="Mou H."/>
            <person name="Liu Z."/>
        </authorList>
    </citation>
    <scope>NUCLEOTIDE SEQUENCE [LARGE SCALE GENOMIC DNA]</scope>
    <source>
        <strain evidence="2 3">CHU3</strain>
    </source>
</reference>
<protein>
    <submittedName>
        <fullName evidence="2">Uncharacterized protein</fullName>
    </submittedName>
</protein>